<dbReference type="InterPro" id="IPR023696">
    <property type="entry name" value="Ureohydrolase_dom_sf"/>
</dbReference>
<sequence length="265" mass="30545">MNLRSSAKATRYEQKANDRTTCQKAVGLVYNDIMMKHIGPKGHWEKPERIKAIWQHLKKNRLDSRLQHLPCLEALEEWIERVHSQQYFQEVMKCEVSNRERKNILEKYNNVDSHDMYLSRGSREAMLNAAGGVVTAVQEVANRTVQSAFAVVRPPGHHASREKAEGFCWLNNMAIGATFLLDVKKYNKILKVDWDHQGNGIRAYSRVIPEFYISQSIDMGRVRSLFTPGQEILRKQAAEMNWGIPSMFRSWAGLGFNIITHCQTI</sequence>
<comment type="subcellular location">
    <subcellularLocation>
        <location evidence="1">Nucleus</location>
    </subcellularLocation>
</comment>
<dbReference type="Gene3D" id="3.40.800.20">
    <property type="entry name" value="Histone deacetylase domain"/>
    <property type="match status" value="1"/>
</dbReference>
<proteinExistence type="inferred from homology"/>
<dbReference type="InterPro" id="IPR037138">
    <property type="entry name" value="His_deacetylse_dom_sf"/>
</dbReference>
<accession>A0AAV0C8E9</accession>
<dbReference type="EC" id="3.5.1.98" evidence="3"/>
<evidence type="ECO:0000256" key="8">
    <source>
        <dbReference type="ARBA" id="ARBA00023163"/>
    </source>
</evidence>
<protein>
    <recommendedName>
        <fullName evidence="3">histone deacetylase</fullName>
        <ecNumber evidence="3">3.5.1.98</ecNumber>
    </recommendedName>
</protein>
<feature type="domain" description="Histone deacetylase" evidence="10">
    <location>
        <begin position="43"/>
        <end position="204"/>
    </location>
</feature>
<evidence type="ECO:0000256" key="5">
    <source>
        <dbReference type="ARBA" id="ARBA00022801"/>
    </source>
</evidence>
<organism evidence="11 12">
    <name type="scientific">Cuscuta epithymum</name>
    <dbReference type="NCBI Taxonomy" id="186058"/>
    <lineage>
        <taxon>Eukaryota</taxon>
        <taxon>Viridiplantae</taxon>
        <taxon>Streptophyta</taxon>
        <taxon>Embryophyta</taxon>
        <taxon>Tracheophyta</taxon>
        <taxon>Spermatophyta</taxon>
        <taxon>Magnoliopsida</taxon>
        <taxon>eudicotyledons</taxon>
        <taxon>Gunneridae</taxon>
        <taxon>Pentapetalae</taxon>
        <taxon>asterids</taxon>
        <taxon>lamiids</taxon>
        <taxon>Solanales</taxon>
        <taxon>Convolvulaceae</taxon>
        <taxon>Cuscuteae</taxon>
        <taxon>Cuscuta</taxon>
        <taxon>Cuscuta subgen. Cuscuta</taxon>
    </lineage>
</organism>
<evidence type="ECO:0000313" key="12">
    <source>
        <dbReference type="Proteomes" id="UP001152523"/>
    </source>
</evidence>
<evidence type="ECO:0000313" key="11">
    <source>
        <dbReference type="EMBL" id="CAH9071391.1"/>
    </source>
</evidence>
<dbReference type="PANTHER" id="PTHR10625:SF5">
    <property type="entry name" value="HISTONE DEACETYLASE"/>
    <property type="match status" value="1"/>
</dbReference>
<dbReference type="PANTHER" id="PTHR10625">
    <property type="entry name" value="HISTONE DEACETYLASE HDAC1-RELATED"/>
    <property type="match status" value="1"/>
</dbReference>
<evidence type="ECO:0000256" key="6">
    <source>
        <dbReference type="ARBA" id="ARBA00022853"/>
    </source>
</evidence>
<evidence type="ECO:0000256" key="4">
    <source>
        <dbReference type="ARBA" id="ARBA00022491"/>
    </source>
</evidence>
<gene>
    <name evidence="11" type="ORF">CEPIT_LOCUS3838</name>
</gene>
<dbReference type="InterPro" id="IPR023801">
    <property type="entry name" value="His_deacetylse_dom"/>
</dbReference>
<comment type="caution">
    <text evidence="11">The sequence shown here is derived from an EMBL/GenBank/DDBJ whole genome shotgun (WGS) entry which is preliminary data.</text>
</comment>
<dbReference type="AlphaFoldDB" id="A0AAV0C8E9"/>
<keyword evidence="6" id="KW-0156">Chromatin regulator</keyword>
<dbReference type="Pfam" id="PF00850">
    <property type="entry name" value="Hist_deacetyl"/>
    <property type="match status" value="1"/>
</dbReference>
<keyword evidence="12" id="KW-1185">Reference proteome</keyword>
<keyword evidence="9" id="KW-0539">Nucleus</keyword>
<reference evidence="11" key="1">
    <citation type="submission" date="2022-07" db="EMBL/GenBank/DDBJ databases">
        <authorList>
            <person name="Macas J."/>
            <person name="Novak P."/>
            <person name="Neumann P."/>
        </authorList>
    </citation>
    <scope>NUCLEOTIDE SEQUENCE</scope>
</reference>
<dbReference type="Proteomes" id="UP001152523">
    <property type="component" value="Unassembled WGS sequence"/>
</dbReference>
<keyword evidence="4" id="KW-0678">Repressor</keyword>
<keyword evidence="8" id="KW-0804">Transcription</keyword>
<dbReference type="GO" id="GO:0000118">
    <property type="term" value="C:histone deacetylase complex"/>
    <property type="evidence" value="ECO:0007669"/>
    <property type="project" value="TreeGrafter"/>
</dbReference>
<evidence type="ECO:0000256" key="3">
    <source>
        <dbReference type="ARBA" id="ARBA00012111"/>
    </source>
</evidence>
<evidence type="ECO:0000256" key="2">
    <source>
        <dbReference type="ARBA" id="ARBA00007738"/>
    </source>
</evidence>
<dbReference type="GO" id="GO:0141221">
    <property type="term" value="F:histone deacetylase activity, hydrolytic mechanism"/>
    <property type="evidence" value="ECO:0007669"/>
    <property type="project" value="UniProtKB-EC"/>
</dbReference>
<evidence type="ECO:0000256" key="9">
    <source>
        <dbReference type="ARBA" id="ARBA00023242"/>
    </source>
</evidence>
<keyword evidence="5" id="KW-0378">Hydrolase</keyword>
<evidence type="ECO:0000259" key="10">
    <source>
        <dbReference type="Pfam" id="PF00850"/>
    </source>
</evidence>
<dbReference type="EMBL" id="CAMAPF010000020">
    <property type="protein sequence ID" value="CAH9071391.1"/>
    <property type="molecule type" value="Genomic_DNA"/>
</dbReference>
<name>A0AAV0C8E9_9ASTE</name>
<evidence type="ECO:0000256" key="1">
    <source>
        <dbReference type="ARBA" id="ARBA00004123"/>
    </source>
</evidence>
<comment type="similarity">
    <text evidence="2">Belongs to the histone deacetylase family. HD type 2 subfamily.</text>
</comment>
<dbReference type="SUPFAM" id="SSF52768">
    <property type="entry name" value="Arginase/deacetylase"/>
    <property type="match status" value="1"/>
</dbReference>
<evidence type="ECO:0000256" key="7">
    <source>
        <dbReference type="ARBA" id="ARBA00023015"/>
    </source>
</evidence>
<keyword evidence="7" id="KW-0805">Transcription regulation</keyword>
<dbReference type="GO" id="GO:0040029">
    <property type="term" value="P:epigenetic regulation of gene expression"/>
    <property type="evidence" value="ECO:0007669"/>
    <property type="project" value="TreeGrafter"/>
</dbReference>